<evidence type="ECO:0000256" key="3">
    <source>
        <dbReference type="ARBA" id="ARBA00022692"/>
    </source>
</evidence>
<evidence type="ECO:0000256" key="6">
    <source>
        <dbReference type="SAM" id="Phobius"/>
    </source>
</evidence>
<dbReference type="Proteomes" id="UP001597425">
    <property type="component" value="Unassembled WGS sequence"/>
</dbReference>
<evidence type="ECO:0000256" key="2">
    <source>
        <dbReference type="ARBA" id="ARBA00022475"/>
    </source>
</evidence>
<evidence type="ECO:0000256" key="4">
    <source>
        <dbReference type="ARBA" id="ARBA00022989"/>
    </source>
</evidence>
<gene>
    <name evidence="7" type="ORF">ACFSKX_15810</name>
</gene>
<accession>A0ABW5EE79</accession>
<dbReference type="RefSeq" id="WP_265722694.1">
    <property type="nucleotide sequence ID" value="NZ_JAPIVK010000027.1"/>
</dbReference>
<keyword evidence="5 6" id="KW-0472">Membrane</keyword>
<feature type="transmembrane region" description="Helical" evidence="6">
    <location>
        <begin position="35"/>
        <end position="56"/>
    </location>
</feature>
<proteinExistence type="predicted"/>
<feature type="transmembrane region" description="Helical" evidence="6">
    <location>
        <begin position="63"/>
        <end position="81"/>
    </location>
</feature>
<name>A0ABW5EE79_9GAMM</name>
<keyword evidence="2" id="KW-1003">Cell membrane</keyword>
<dbReference type="InterPro" id="IPR005171">
    <property type="entry name" value="Cyt_c_oxidase_su4_prok"/>
</dbReference>
<comment type="caution">
    <text evidence="7">The sequence shown here is derived from an EMBL/GenBank/DDBJ whole genome shotgun (WGS) entry which is preliminary data.</text>
</comment>
<dbReference type="Pfam" id="PF03626">
    <property type="entry name" value="COX4_pro"/>
    <property type="match status" value="1"/>
</dbReference>
<organism evidence="7 8">
    <name type="scientific">Microbulbifer halophilus</name>
    <dbReference type="NCBI Taxonomy" id="453963"/>
    <lineage>
        <taxon>Bacteria</taxon>
        <taxon>Pseudomonadati</taxon>
        <taxon>Pseudomonadota</taxon>
        <taxon>Gammaproteobacteria</taxon>
        <taxon>Cellvibrionales</taxon>
        <taxon>Microbulbiferaceae</taxon>
        <taxon>Microbulbifer</taxon>
    </lineage>
</organism>
<protein>
    <submittedName>
        <fullName evidence="7">Cytochrome C oxidase subunit IV family protein</fullName>
    </submittedName>
</protein>
<dbReference type="NCBIfam" id="TIGR02229">
    <property type="entry name" value="caa3_sub_IV"/>
    <property type="match status" value="1"/>
</dbReference>
<keyword evidence="8" id="KW-1185">Reference proteome</keyword>
<evidence type="ECO:0000256" key="1">
    <source>
        <dbReference type="ARBA" id="ARBA00004651"/>
    </source>
</evidence>
<evidence type="ECO:0000313" key="8">
    <source>
        <dbReference type="Proteomes" id="UP001597425"/>
    </source>
</evidence>
<dbReference type="InterPro" id="IPR011743">
    <property type="entry name" value="Caa3_sub_IV"/>
</dbReference>
<reference evidence="8" key="1">
    <citation type="journal article" date="2019" name="Int. J. Syst. Evol. Microbiol.">
        <title>The Global Catalogue of Microorganisms (GCM) 10K type strain sequencing project: providing services to taxonomists for standard genome sequencing and annotation.</title>
        <authorList>
            <consortium name="The Broad Institute Genomics Platform"/>
            <consortium name="The Broad Institute Genome Sequencing Center for Infectious Disease"/>
            <person name="Wu L."/>
            <person name="Ma J."/>
        </authorList>
    </citation>
    <scope>NUCLEOTIDE SEQUENCE [LARGE SCALE GENOMIC DNA]</scope>
    <source>
        <strain evidence="8">KCTC 12848</strain>
    </source>
</reference>
<sequence length="86" mass="9393">MNCRSAVFCWLGLLALLALSLLAGALDNTALRYSVHFICAGAMAALIMLVFMHLYTADRLLRLVAVSGLLWIALLILLTLADMLTR</sequence>
<evidence type="ECO:0000256" key="5">
    <source>
        <dbReference type="ARBA" id="ARBA00023136"/>
    </source>
</evidence>
<keyword evidence="4 6" id="KW-1133">Transmembrane helix</keyword>
<dbReference type="EMBL" id="JBHUJD010000024">
    <property type="protein sequence ID" value="MFD2311896.1"/>
    <property type="molecule type" value="Genomic_DNA"/>
</dbReference>
<comment type="subcellular location">
    <subcellularLocation>
        <location evidence="1">Cell membrane</location>
        <topology evidence="1">Multi-pass membrane protein</topology>
    </subcellularLocation>
</comment>
<evidence type="ECO:0000313" key="7">
    <source>
        <dbReference type="EMBL" id="MFD2311896.1"/>
    </source>
</evidence>
<keyword evidence="3 6" id="KW-0812">Transmembrane</keyword>